<evidence type="ECO:0000256" key="3">
    <source>
        <dbReference type="ARBA" id="ARBA00034247"/>
    </source>
</evidence>
<dbReference type="PANTHER" id="PTHR45138:SF9">
    <property type="entry name" value="DIGUANYLATE CYCLASE DGCM-RELATED"/>
    <property type="match status" value="1"/>
</dbReference>
<dbReference type="NCBIfam" id="TIGR00254">
    <property type="entry name" value="GGDEF"/>
    <property type="match status" value="1"/>
</dbReference>
<proteinExistence type="predicted"/>
<dbReference type="HOGENOM" id="CLU_000445_11_1_6"/>
<dbReference type="InterPro" id="IPR000160">
    <property type="entry name" value="GGDEF_dom"/>
</dbReference>
<dbReference type="PANTHER" id="PTHR45138">
    <property type="entry name" value="REGULATORY COMPONENTS OF SENSORY TRANSDUCTION SYSTEM"/>
    <property type="match status" value="1"/>
</dbReference>
<dbReference type="GO" id="GO:0052621">
    <property type="term" value="F:diguanylate cyclase activity"/>
    <property type="evidence" value="ECO:0007669"/>
    <property type="project" value="UniProtKB-EC"/>
</dbReference>
<keyword evidence="4" id="KW-1133">Transmembrane helix</keyword>
<dbReference type="Gene3D" id="3.30.70.270">
    <property type="match status" value="1"/>
</dbReference>
<dbReference type="STRING" id="1255043.TVNIR_0128"/>
<protein>
    <recommendedName>
        <fullName evidence="2">diguanylate cyclase</fullName>
        <ecNumber evidence="2">2.7.7.65</ecNumber>
    </recommendedName>
</protein>
<dbReference type="EC" id="2.7.7.65" evidence="2"/>
<feature type="transmembrane region" description="Helical" evidence="4">
    <location>
        <begin position="56"/>
        <end position="76"/>
    </location>
</feature>
<dbReference type="FunFam" id="3.30.70.270:FF:000001">
    <property type="entry name" value="Diguanylate cyclase domain protein"/>
    <property type="match status" value="1"/>
</dbReference>
<feature type="transmembrane region" description="Helical" evidence="4">
    <location>
        <begin position="165"/>
        <end position="184"/>
    </location>
</feature>
<gene>
    <name evidence="6" type="primary">adrA [H]</name>
    <name evidence="6" type="ordered locus">TVNIR_0128</name>
</gene>
<dbReference type="PATRIC" id="fig|1255043.3.peg.128"/>
<keyword evidence="7" id="KW-1185">Reference proteome</keyword>
<keyword evidence="4" id="KW-0812">Transmembrane</keyword>
<dbReference type="InterPro" id="IPR043128">
    <property type="entry name" value="Rev_trsase/Diguanyl_cyclase"/>
</dbReference>
<evidence type="ECO:0000313" key="7">
    <source>
        <dbReference type="Proteomes" id="UP000010809"/>
    </source>
</evidence>
<name>L0DU03_THIND</name>
<feature type="transmembrane region" description="Helical" evidence="4">
    <location>
        <begin position="88"/>
        <end position="107"/>
    </location>
</feature>
<feature type="domain" description="GGDEF" evidence="5">
    <location>
        <begin position="227"/>
        <end position="360"/>
    </location>
</feature>
<accession>L0DU03</accession>
<dbReference type="PROSITE" id="PS50887">
    <property type="entry name" value="GGDEF"/>
    <property type="match status" value="1"/>
</dbReference>
<dbReference type="eggNOG" id="COG3706">
    <property type="taxonomic scope" value="Bacteria"/>
</dbReference>
<dbReference type="SMART" id="SM00267">
    <property type="entry name" value="GGDEF"/>
    <property type="match status" value="1"/>
</dbReference>
<evidence type="ECO:0000313" key="6">
    <source>
        <dbReference type="EMBL" id="AGA31841.1"/>
    </source>
</evidence>
<reference evidence="6" key="1">
    <citation type="submission" date="2015-12" db="EMBL/GenBank/DDBJ databases">
        <authorList>
            <person name="Tikhonova T.V."/>
            <person name="Pavlov A.R."/>
            <person name="Beletsky A.V."/>
            <person name="Mardanov A.V."/>
            <person name="Sorokin D.Y."/>
            <person name="Ravin N.V."/>
            <person name="Popov V.O."/>
        </authorList>
    </citation>
    <scope>NUCLEOTIDE SEQUENCE</scope>
    <source>
        <strain evidence="6">DSM 14787</strain>
    </source>
</reference>
<dbReference type="CDD" id="cd01949">
    <property type="entry name" value="GGDEF"/>
    <property type="match status" value="1"/>
</dbReference>
<feature type="transmembrane region" description="Helical" evidence="4">
    <location>
        <begin position="32"/>
        <end position="50"/>
    </location>
</feature>
<dbReference type="Proteomes" id="UP000010809">
    <property type="component" value="Chromosome"/>
</dbReference>
<comment type="catalytic activity">
    <reaction evidence="3">
        <text>2 GTP = 3',3'-c-di-GMP + 2 diphosphate</text>
        <dbReference type="Rhea" id="RHEA:24898"/>
        <dbReference type="ChEBI" id="CHEBI:33019"/>
        <dbReference type="ChEBI" id="CHEBI:37565"/>
        <dbReference type="ChEBI" id="CHEBI:58805"/>
        <dbReference type="EC" id="2.7.7.65"/>
    </reaction>
</comment>
<evidence type="ECO:0000256" key="4">
    <source>
        <dbReference type="SAM" id="Phobius"/>
    </source>
</evidence>
<dbReference type="EMBL" id="CP003989">
    <property type="protein sequence ID" value="AGA31841.1"/>
    <property type="molecule type" value="Genomic_DNA"/>
</dbReference>
<evidence type="ECO:0000256" key="1">
    <source>
        <dbReference type="ARBA" id="ARBA00001946"/>
    </source>
</evidence>
<dbReference type="SUPFAM" id="SSF55073">
    <property type="entry name" value="Nucleotide cyclase"/>
    <property type="match status" value="1"/>
</dbReference>
<sequence>MGWNKRKQTAAAHGGSAAVQPEQIELKGFNRTLAEIEWLLLILILVYLVIPGVDINALAISIACGAFALLIIGFRYLNLFTTEARWKLTVETLGMIALTAFVIWHTGKSDSPLVNLYLLPIVFSALTLGKYMTLSLVVLITLLYLHASHSLLGDAFYTYETFSSVMFNFAPFVLVAYLTALLAADMNFARRFLQHLSETDDMTGLPNMRAFYASMERERIRATRENTELTVMMIDTDNLKGINDELGHEVGNLLIIRMVETLKHTLRGSDLIAHYGGDEFIVLLPNTGKAPAHEVAERIRKAIEHMTFDADGKRVNTTISIGFASYPETAGDIQELISRADQAMYMSKKAGRNRVTAYGNGVEQGLG</sequence>
<dbReference type="InterPro" id="IPR029787">
    <property type="entry name" value="Nucleotide_cyclase"/>
</dbReference>
<dbReference type="AlphaFoldDB" id="L0DU03"/>
<dbReference type="Pfam" id="PF00990">
    <property type="entry name" value="GGDEF"/>
    <property type="match status" value="1"/>
</dbReference>
<dbReference type="InterPro" id="IPR050469">
    <property type="entry name" value="Diguanylate_Cyclase"/>
</dbReference>
<evidence type="ECO:0000259" key="5">
    <source>
        <dbReference type="PROSITE" id="PS50887"/>
    </source>
</evidence>
<keyword evidence="4" id="KW-0472">Membrane</keyword>
<organism evidence="6 7">
    <name type="scientific">Thioalkalivibrio nitratireducens (strain DSM 14787 / UNIQEM 213 / ALEN2)</name>
    <dbReference type="NCBI Taxonomy" id="1255043"/>
    <lineage>
        <taxon>Bacteria</taxon>
        <taxon>Pseudomonadati</taxon>
        <taxon>Pseudomonadota</taxon>
        <taxon>Gammaproteobacteria</taxon>
        <taxon>Chromatiales</taxon>
        <taxon>Ectothiorhodospiraceae</taxon>
        <taxon>Thioalkalivibrio</taxon>
    </lineage>
</organism>
<comment type="cofactor">
    <cofactor evidence="1">
        <name>Mg(2+)</name>
        <dbReference type="ChEBI" id="CHEBI:18420"/>
    </cofactor>
</comment>
<evidence type="ECO:0000256" key="2">
    <source>
        <dbReference type="ARBA" id="ARBA00012528"/>
    </source>
</evidence>
<dbReference type="KEGG" id="tni:TVNIR_0128"/>